<dbReference type="HOGENOM" id="CLU_092218_0_0_1"/>
<keyword evidence="3" id="KW-1185">Reference proteome</keyword>
<dbReference type="OMA" id="RYERVMH"/>
<feature type="transmembrane region" description="Helical" evidence="1">
    <location>
        <begin position="243"/>
        <end position="262"/>
    </location>
</feature>
<proteinExistence type="predicted"/>
<dbReference type="EMBL" id="CM000132">
    <property type="protein sequence ID" value="EAZ04459.1"/>
    <property type="molecule type" value="Genomic_DNA"/>
</dbReference>
<dbReference type="AlphaFoldDB" id="A2YMZ8"/>
<evidence type="ECO:0000313" key="2">
    <source>
        <dbReference type="EMBL" id="EAZ04459.1"/>
    </source>
</evidence>
<evidence type="ECO:0000313" key="3">
    <source>
        <dbReference type="Proteomes" id="UP000007015"/>
    </source>
</evidence>
<reference evidence="2 3" key="1">
    <citation type="journal article" date="2005" name="PLoS Biol.">
        <title>The genomes of Oryza sativa: a history of duplications.</title>
        <authorList>
            <person name="Yu J."/>
            <person name="Wang J."/>
            <person name="Lin W."/>
            <person name="Li S."/>
            <person name="Li H."/>
            <person name="Zhou J."/>
            <person name="Ni P."/>
            <person name="Dong W."/>
            <person name="Hu S."/>
            <person name="Zeng C."/>
            <person name="Zhang J."/>
            <person name="Zhang Y."/>
            <person name="Li R."/>
            <person name="Xu Z."/>
            <person name="Li S."/>
            <person name="Li X."/>
            <person name="Zheng H."/>
            <person name="Cong L."/>
            <person name="Lin L."/>
            <person name="Yin J."/>
            <person name="Geng J."/>
            <person name="Li G."/>
            <person name="Shi J."/>
            <person name="Liu J."/>
            <person name="Lv H."/>
            <person name="Li J."/>
            <person name="Wang J."/>
            <person name="Deng Y."/>
            <person name="Ran L."/>
            <person name="Shi X."/>
            <person name="Wang X."/>
            <person name="Wu Q."/>
            <person name="Li C."/>
            <person name="Ren X."/>
            <person name="Wang J."/>
            <person name="Wang X."/>
            <person name="Li D."/>
            <person name="Liu D."/>
            <person name="Zhang X."/>
            <person name="Ji Z."/>
            <person name="Zhao W."/>
            <person name="Sun Y."/>
            <person name="Zhang Z."/>
            <person name="Bao J."/>
            <person name="Han Y."/>
            <person name="Dong L."/>
            <person name="Ji J."/>
            <person name="Chen P."/>
            <person name="Wu S."/>
            <person name="Liu J."/>
            <person name="Xiao Y."/>
            <person name="Bu D."/>
            <person name="Tan J."/>
            <person name="Yang L."/>
            <person name="Ye C."/>
            <person name="Zhang J."/>
            <person name="Xu J."/>
            <person name="Zhou Y."/>
            <person name="Yu Y."/>
            <person name="Zhang B."/>
            <person name="Zhuang S."/>
            <person name="Wei H."/>
            <person name="Liu B."/>
            <person name="Lei M."/>
            <person name="Yu H."/>
            <person name="Li Y."/>
            <person name="Xu H."/>
            <person name="Wei S."/>
            <person name="He X."/>
            <person name="Fang L."/>
            <person name="Zhang Z."/>
            <person name="Zhang Y."/>
            <person name="Huang X."/>
            <person name="Su Z."/>
            <person name="Tong W."/>
            <person name="Li J."/>
            <person name="Tong Z."/>
            <person name="Li S."/>
            <person name="Ye J."/>
            <person name="Wang L."/>
            <person name="Fang L."/>
            <person name="Lei T."/>
            <person name="Chen C."/>
            <person name="Chen H."/>
            <person name="Xu Z."/>
            <person name="Li H."/>
            <person name="Huang H."/>
            <person name="Zhang F."/>
            <person name="Xu H."/>
            <person name="Li N."/>
            <person name="Zhao C."/>
            <person name="Li S."/>
            <person name="Dong L."/>
            <person name="Huang Y."/>
            <person name="Li L."/>
            <person name="Xi Y."/>
            <person name="Qi Q."/>
            <person name="Li W."/>
            <person name="Zhang B."/>
            <person name="Hu W."/>
            <person name="Zhang Y."/>
            <person name="Tian X."/>
            <person name="Jiao Y."/>
            <person name="Liang X."/>
            <person name="Jin J."/>
            <person name="Gao L."/>
            <person name="Zheng W."/>
            <person name="Hao B."/>
            <person name="Liu S."/>
            <person name="Wang W."/>
            <person name="Yuan L."/>
            <person name="Cao M."/>
            <person name="McDermott J."/>
            <person name="Samudrala R."/>
            <person name="Wang J."/>
            <person name="Wong G.K."/>
            <person name="Yang H."/>
        </authorList>
    </citation>
    <scope>NUCLEOTIDE SEQUENCE [LARGE SCALE GENOMIC DNA]</scope>
    <source>
        <strain evidence="3">cv. 93-11</strain>
    </source>
</reference>
<keyword evidence="1" id="KW-1133">Transmembrane helix</keyword>
<evidence type="ECO:0000256" key="1">
    <source>
        <dbReference type="SAM" id="Phobius"/>
    </source>
</evidence>
<name>A2YMZ8_ORYSI</name>
<dbReference type="Proteomes" id="UP000007015">
    <property type="component" value="Chromosome 7"/>
</dbReference>
<keyword evidence="1" id="KW-0472">Membrane</keyword>
<organism evidence="2 3">
    <name type="scientific">Oryza sativa subsp. indica</name>
    <name type="common">Rice</name>
    <dbReference type="NCBI Taxonomy" id="39946"/>
    <lineage>
        <taxon>Eukaryota</taxon>
        <taxon>Viridiplantae</taxon>
        <taxon>Streptophyta</taxon>
        <taxon>Embryophyta</taxon>
        <taxon>Tracheophyta</taxon>
        <taxon>Spermatophyta</taxon>
        <taxon>Magnoliopsida</taxon>
        <taxon>Liliopsida</taxon>
        <taxon>Poales</taxon>
        <taxon>Poaceae</taxon>
        <taxon>BOP clade</taxon>
        <taxon>Oryzoideae</taxon>
        <taxon>Oryzeae</taxon>
        <taxon>Oryzinae</taxon>
        <taxon>Oryza</taxon>
        <taxon>Oryza sativa</taxon>
    </lineage>
</organism>
<accession>A2YMZ8</accession>
<keyword evidence="1" id="KW-0812">Transmembrane</keyword>
<protein>
    <submittedName>
        <fullName evidence="2">Uncharacterized protein</fullName>
    </submittedName>
</protein>
<feature type="transmembrane region" description="Helical" evidence="1">
    <location>
        <begin position="153"/>
        <end position="177"/>
    </location>
</feature>
<dbReference type="Gramene" id="BGIOSGA024025-TA">
    <property type="protein sequence ID" value="BGIOSGA024025-PA"/>
    <property type="gene ID" value="BGIOSGA024025"/>
</dbReference>
<sequence>MAMAAPARDDEEPQDGYYSIVYELHAPGDDEWLLRHLWREAHPMAQAGGEAGAPVLGRMMAAMRRWWWRADPQLHLGRARLLLRRWRAGSASARRLARWRREGGVTPRVLLQSAEVVAARPSTGRAQGLDGLGGRHHALPSFFLRYERVMHDFAVAGGITVLTPFIWGALVAIMVGLGADMGPLLELDVLGITDGLQLDGRPVVPEPEQQVHQPDPDEPEHVYRVVLHGEEFTFLTNIPRAKFYLLIAAVFVVVFLFHPFSAET</sequence>
<gene>
    <name evidence="2" type="ORF">OsI_26608</name>
</gene>